<accession>A0A1W1W440</accession>
<gene>
    <name evidence="2" type="ORF">SAMN00120144_2542</name>
</gene>
<name>A0A1W1W440_9BACT</name>
<protein>
    <recommendedName>
        <fullName evidence="4">Gliding motility-associated C-terminal domain-containing protein</fullName>
    </recommendedName>
</protein>
<dbReference type="STRING" id="645990.SAMN00120144_2542"/>
<dbReference type="Pfam" id="PF13585">
    <property type="entry name" value="CHU_C"/>
    <property type="match status" value="1"/>
</dbReference>
<evidence type="ECO:0000256" key="1">
    <source>
        <dbReference type="SAM" id="SignalP"/>
    </source>
</evidence>
<sequence>MLTLLRFPVAHNRLHFLLLLVCGFFARQAAATHIVGGELDLQYQTGSTYRITLNLYFDALNGNPGALDQDLTVSIFEKATNRRLQNVVLLLSTNTFVAYTNPACTQLSLSTRSLVYSRVVELPANIYNSAGGYYAAVERCCRNNGINNIVLPGNAGQTFYLEFPAVVRNGQPFVNSTPRIFPPLSDYACRGDLFYYNFSGQDADKDSLVYELVTPFNGSSNPAEPKPAVAAPAPYSLVNWNAGLGTQNQIPGNPTLSIGRFTGRLEVQPTQIGLFVFGIKCSEYRKGEKIGEVRRDFQLKVLNCPSNTPPEMVVLLPNNPRAYQPGRDTLRLQPNADRCVRLRFTDPNPNSRLSLSLNPVNFAGPIPTFTSITQGTVRTPGSPDTLVSQLCFPACLDSKGKVFFVDVIVADDGCALPKRDTVRVAFTSVPVPNGAPRITTTASPLPLRASPGDLVTFDIAVTDPENDPITLTLAGRGFQATAVGAQLTQGLSGNQVQGRFSWRVPCPTSTQRLFEFELNATGSPCAERQKTTVVIPVQVEYNNRPPTLTSNLPAALNAEPIVIRRGLGGIFEARLEGLDADLDQLTLTAAGNNFDLAAAGMSFVPTNGPGRATGLFRWEPNCDQVALATPLEVTFQLREATCSPVGQQRTVRFEVVSADTLTFLPPNIFTPNADGTNDYFELRDLPPNFCNAEFADIRIYNRWGKQVYASTNRDFRWDGGAMPAGVYYYLIEYTDKRRYKGNVTIAR</sequence>
<keyword evidence="3" id="KW-1185">Reference proteome</keyword>
<reference evidence="2 3" key="1">
    <citation type="submission" date="2017-04" db="EMBL/GenBank/DDBJ databases">
        <authorList>
            <person name="Afonso C.L."/>
            <person name="Miller P.J."/>
            <person name="Scott M.A."/>
            <person name="Spackman E."/>
            <person name="Goraichik I."/>
            <person name="Dimitrov K.M."/>
            <person name="Suarez D.L."/>
            <person name="Swayne D.E."/>
        </authorList>
    </citation>
    <scope>NUCLEOTIDE SEQUENCE [LARGE SCALE GENOMIC DNA]</scope>
    <source>
        <strain evidence="2 3">DSM 11622</strain>
    </source>
</reference>
<dbReference type="EMBL" id="FWWW01000098">
    <property type="protein sequence ID" value="SMC00151.1"/>
    <property type="molecule type" value="Genomic_DNA"/>
</dbReference>
<dbReference type="AlphaFoldDB" id="A0A1W1W440"/>
<dbReference type="RefSeq" id="WP_084447547.1">
    <property type="nucleotide sequence ID" value="NZ_FWWW01000098.1"/>
</dbReference>
<feature type="chain" id="PRO_5010727992" description="Gliding motility-associated C-terminal domain-containing protein" evidence="1">
    <location>
        <begin position="30"/>
        <end position="747"/>
    </location>
</feature>
<dbReference type="InterPro" id="IPR026341">
    <property type="entry name" value="T9SS_type_B"/>
</dbReference>
<dbReference type="NCBIfam" id="TIGR04131">
    <property type="entry name" value="Bac_Flav_CTERM"/>
    <property type="match status" value="1"/>
</dbReference>
<dbReference type="Proteomes" id="UP000192266">
    <property type="component" value="Unassembled WGS sequence"/>
</dbReference>
<evidence type="ECO:0008006" key="4">
    <source>
        <dbReference type="Google" id="ProtNLM"/>
    </source>
</evidence>
<evidence type="ECO:0000313" key="3">
    <source>
        <dbReference type="Proteomes" id="UP000192266"/>
    </source>
</evidence>
<dbReference type="OrthoDB" id="1490014at2"/>
<keyword evidence="1" id="KW-0732">Signal</keyword>
<proteinExistence type="predicted"/>
<feature type="signal peptide" evidence="1">
    <location>
        <begin position="1"/>
        <end position="29"/>
    </location>
</feature>
<organism evidence="2 3">
    <name type="scientific">Hymenobacter roseosalivarius DSM 11622</name>
    <dbReference type="NCBI Taxonomy" id="645990"/>
    <lineage>
        <taxon>Bacteria</taxon>
        <taxon>Pseudomonadati</taxon>
        <taxon>Bacteroidota</taxon>
        <taxon>Cytophagia</taxon>
        <taxon>Cytophagales</taxon>
        <taxon>Hymenobacteraceae</taxon>
        <taxon>Hymenobacter</taxon>
    </lineage>
</organism>
<evidence type="ECO:0000313" key="2">
    <source>
        <dbReference type="EMBL" id="SMC00151.1"/>
    </source>
</evidence>